<evidence type="ECO:0000259" key="1">
    <source>
        <dbReference type="Pfam" id="PF07411"/>
    </source>
</evidence>
<accession>A0A1S2VNL9</accession>
<protein>
    <recommendedName>
        <fullName evidence="5">ATPase AAA-type core domain-containing protein</fullName>
    </recommendedName>
</protein>
<comment type="caution">
    <text evidence="3">The sequence shown here is derived from an EMBL/GenBank/DDBJ whole genome shotgun (WGS) entry which is preliminary data.</text>
</comment>
<evidence type="ECO:0000313" key="3">
    <source>
        <dbReference type="EMBL" id="OIN59766.1"/>
    </source>
</evidence>
<dbReference type="Pfam" id="PF07411">
    <property type="entry name" value="DUF1508"/>
    <property type="match status" value="2"/>
</dbReference>
<feature type="domain" description="DUF1508" evidence="1">
    <location>
        <begin position="65"/>
        <end position="111"/>
    </location>
</feature>
<dbReference type="AlphaFoldDB" id="A0A1S2VNL9"/>
<dbReference type="InterPro" id="IPR003959">
    <property type="entry name" value="ATPase_AAA_core"/>
</dbReference>
<organism evidence="3 4">
    <name type="scientific">Arsenicibacter rosenii</name>
    <dbReference type="NCBI Taxonomy" id="1750698"/>
    <lineage>
        <taxon>Bacteria</taxon>
        <taxon>Pseudomonadati</taxon>
        <taxon>Bacteroidota</taxon>
        <taxon>Cytophagia</taxon>
        <taxon>Cytophagales</taxon>
        <taxon>Spirosomataceae</taxon>
        <taxon>Arsenicibacter</taxon>
    </lineage>
</organism>
<dbReference type="InterPro" id="IPR027417">
    <property type="entry name" value="P-loop_NTPase"/>
</dbReference>
<dbReference type="PANTHER" id="PTHR40606:SF1">
    <property type="entry name" value="UPF0339 PROTEIN YEGP"/>
    <property type="match status" value="1"/>
</dbReference>
<evidence type="ECO:0000259" key="2">
    <source>
        <dbReference type="Pfam" id="PF13304"/>
    </source>
</evidence>
<dbReference type="SUPFAM" id="SSF160113">
    <property type="entry name" value="YegP-like"/>
    <property type="match status" value="2"/>
</dbReference>
<dbReference type="Pfam" id="PF13304">
    <property type="entry name" value="AAA_21"/>
    <property type="match status" value="1"/>
</dbReference>
<dbReference type="Proteomes" id="UP000181790">
    <property type="component" value="Unassembled WGS sequence"/>
</dbReference>
<name>A0A1S2VNL9_9BACT</name>
<dbReference type="Gene3D" id="2.30.29.80">
    <property type="match status" value="1"/>
</dbReference>
<dbReference type="InterPro" id="IPR010879">
    <property type="entry name" value="DUF1508"/>
</dbReference>
<dbReference type="PANTHER" id="PTHR40606">
    <property type="match status" value="1"/>
</dbReference>
<dbReference type="Gene3D" id="3.40.50.300">
    <property type="entry name" value="P-loop containing nucleotide triphosphate hydrolases"/>
    <property type="match status" value="1"/>
</dbReference>
<dbReference type="InterPro" id="IPR036913">
    <property type="entry name" value="YegP-like_sf"/>
</dbReference>
<dbReference type="SUPFAM" id="SSF52540">
    <property type="entry name" value="P-loop containing nucleoside triphosphate hydrolases"/>
    <property type="match status" value="1"/>
</dbReference>
<evidence type="ECO:0000313" key="4">
    <source>
        <dbReference type="Proteomes" id="UP000181790"/>
    </source>
</evidence>
<dbReference type="EMBL" id="MORL01000003">
    <property type="protein sequence ID" value="OIN59766.1"/>
    <property type="molecule type" value="Genomic_DNA"/>
</dbReference>
<proteinExistence type="predicted"/>
<dbReference type="GO" id="GO:0005524">
    <property type="term" value="F:ATP binding"/>
    <property type="evidence" value="ECO:0007669"/>
    <property type="project" value="InterPro"/>
</dbReference>
<dbReference type="GO" id="GO:0016887">
    <property type="term" value="F:ATP hydrolysis activity"/>
    <property type="evidence" value="ECO:0007669"/>
    <property type="project" value="InterPro"/>
</dbReference>
<gene>
    <name evidence="3" type="ORF">BLX24_07880</name>
</gene>
<keyword evidence="4" id="KW-1185">Reference proteome</keyword>
<feature type="domain" description="DUF1508" evidence="1">
    <location>
        <begin position="14"/>
        <end position="60"/>
    </location>
</feature>
<sequence>MFVCMGRFIISTRKNGDYQFNLQARNGQIILASEGYTTKSACENGIQSVIKNGIIEERFDKRISSNGKYYFNLKAGNGQVIGSSEMYESSLARDNGIQAVIKNLLNSNIIDVSNEHPSNYLPSVKDIGSINLEFQQDLKINRIQINKIGPFNELNIFFETPPNNNSASVYIFTGQNGTGKTTLLQLLSCCVPHYDKMLLKKFWSKNVNTSNFLINFSDAIKTKYDSQYFEHLLEKGSIAVKDNKLISTLHPQIKNYLETSDYGLHNVAFFAYSGYRKLSDSNVDSLGSINSSPFENALDFDKSTNAKTFVNWLANLMTKIALATVKRSDTDRDRANEYRLVLSYIEKSISDITDQKIEFELLEDPIKIIIILDGIQLEFDQLPDGLKSIISWVGDLIMRLDRIKWIKNKPIIEQHFILFLDEIEVHLHPAWQRKILPVLQNLFINAQIFVSTHSPFVVGSVDGAWVYRFVKKDNESILDGMPVLSEDSYSYDYILSEIFGVKERFGLEVEKKLDEFLEIKNKILNNLDYDHDRLKILLEDLQNQSIEVQNIIGMEMRQLNRLTDQRFVDL</sequence>
<dbReference type="InterPro" id="IPR051141">
    <property type="entry name" value="UPF0339_domain"/>
</dbReference>
<evidence type="ECO:0008006" key="5">
    <source>
        <dbReference type="Google" id="ProtNLM"/>
    </source>
</evidence>
<feature type="domain" description="ATPase AAA-type core" evidence="2">
    <location>
        <begin position="170"/>
        <end position="458"/>
    </location>
</feature>
<reference evidence="3 4" key="1">
    <citation type="submission" date="2016-10" db="EMBL/GenBank/DDBJ databases">
        <title>Arsenicibacter rosenii gen. nov., sp. nov., an efficient arsenic-methylating bacterium isolated from an arsenic-contaminated paddy soil.</title>
        <authorList>
            <person name="Huang K."/>
        </authorList>
    </citation>
    <scope>NUCLEOTIDE SEQUENCE [LARGE SCALE GENOMIC DNA]</scope>
    <source>
        <strain evidence="3 4">SM-1</strain>
    </source>
</reference>